<evidence type="ECO:0000313" key="2">
    <source>
        <dbReference type="EMBL" id="KAE9523471.1"/>
    </source>
</evidence>
<organism evidence="2 3">
    <name type="scientific">Aphis glycines</name>
    <name type="common">Soybean aphid</name>
    <dbReference type="NCBI Taxonomy" id="307491"/>
    <lineage>
        <taxon>Eukaryota</taxon>
        <taxon>Metazoa</taxon>
        <taxon>Ecdysozoa</taxon>
        <taxon>Arthropoda</taxon>
        <taxon>Hexapoda</taxon>
        <taxon>Insecta</taxon>
        <taxon>Pterygota</taxon>
        <taxon>Neoptera</taxon>
        <taxon>Paraneoptera</taxon>
        <taxon>Hemiptera</taxon>
        <taxon>Sternorrhyncha</taxon>
        <taxon>Aphidomorpha</taxon>
        <taxon>Aphidoidea</taxon>
        <taxon>Aphididae</taxon>
        <taxon>Aphidini</taxon>
        <taxon>Aphis</taxon>
        <taxon>Aphis</taxon>
    </lineage>
</organism>
<keyword evidence="3" id="KW-1185">Reference proteome</keyword>
<gene>
    <name evidence="2" type="ORF">AGLY_016023</name>
</gene>
<evidence type="ECO:0000313" key="3">
    <source>
        <dbReference type="Proteomes" id="UP000475862"/>
    </source>
</evidence>
<name>A0A6G0T0L5_APHGL</name>
<dbReference type="EMBL" id="VYZN01000079">
    <property type="protein sequence ID" value="KAE9523471.1"/>
    <property type="molecule type" value="Genomic_DNA"/>
</dbReference>
<proteinExistence type="predicted"/>
<keyword evidence="1" id="KW-0732">Signal</keyword>
<sequence length="218" mass="25002">MNSTLINWLTILAYVSAIHDISRSPVPISGAANSNVNRLVICSNSFSEYNFGFILMPAFAPPNGTSTHAHLKVIKAAKAFTSSRETSKENRIPIIKLINYLYNPKLTSFTWCSMCTVLCTITSDHLIVTAVPANWERCLQYVIAWLHAQQYSLNFFSLVFHRHLGFDVLDELVLSHLTRTMEEIFYHVKESWIFGRRYILEVIRHLMESTSRGYGRRP</sequence>
<evidence type="ECO:0000256" key="1">
    <source>
        <dbReference type="SAM" id="SignalP"/>
    </source>
</evidence>
<accession>A0A6G0T0L5</accession>
<dbReference type="AlphaFoldDB" id="A0A6G0T0L5"/>
<dbReference type="Proteomes" id="UP000475862">
    <property type="component" value="Unassembled WGS sequence"/>
</dbReference>
<protein>
    <submittedName>
        <fullName evidence="2">Uncharacterized protein</fullName>
    </submittedName>
</protein>
<feature type="chain" id="PRO_5026138213" evidence="1">
    <location>
        <begin position="18"/>
        <end position="218"/>
    </location>
</feature>
<comment type="caution">
    <text evidence="2">The sequence shown here is derived from an EMBL/GenBank/DDBJ whole genome shotgun (WGS) entry which is preliminary data.</text>
</comment>
<dbReference type="OrthoDB" id="10523474at2759"/>
<reference evidence="2 3" key="1">
    <citation type="submission" date="2019-08" db="EMBL/GenBank/DDBJ databases">
        <title>The genome of the soybean aphid Biotype 1, its phylome, world population structure and adaptation to the North American continent.</title>
        <authorList>
            <person name="Giordano R."/>
            <person name="Donthu R.K."/>
            <person name="Hernandez A.G."/>
            <person name="Wright C.L."/>
            <person name="Zimin A.V."/>
        </authorList>
    </citation>
    <scope>NUCLEOTIDE SEQUENCE [LARGE SCALE GENOMIC DNA]</scope>
    <source>
        <tissue evidence="2">Whole aphids</tissue>
    </source>
</reference>
<feature type="signal peptide" evidence="1">
    <location>
        <begin position="1"/>
        <end position="17"/>
    </location>
</feature>